<sequence>MLDADLYLRRVRETIAQHGHAVQYVYGDLYLGLRPLAYTVGLHTRSGCDYELAVTGLEPHTSAFLLTTLADVLTFNDLAPADGLEIDGILPDGLTLHLRPADHPEHLGIIHAVYGTTPPVWQAVVTGSAHNSPFIPLL</sequence>
<organism evidence="1 2">
    <name type="scientific">Streptomyces roseirectus</name>
    <dbReference type="NCBI Taxonomy" id="2768066"/>
    <lineage>
        <taxon>Bacteria</taxon>
        <taxon>Bacillati</taxon>
        <taxon>Actinomycetota</taxon>
        <taxon>Actinomycetes</taxon>
        <taxon>Kitasatosporales</taxon>
        <taxon>Streptomycetaceae</taxon>
        <taxon>Streptomyces</taxon>
    </lineage>
</organism>
<dbReference type="RefSeq" id="WP_187751925.1">
    <property type="nucleotide sequence ID" value="NZ_CP060828.1"/>
</dbReference>
<gene>
    <name evidence="1" type="ORF">IAG44_40045</name>
</gene>
<evidence type="ECO:0000313" key="1">
    <source>
        <dbReference type="EMBL" id="QNP75002.1"/>
    </source>
</evidence>
<dbReference type="KEGG" id="sroi:IAG44_40045"/>
<dbReference type="InterPro" id="IPR025358">
    <property type="entry name" value="DUF4262"/>
</dbReference>
<protein>
    <submittedName>
        <fullName evidence="1">DUF4262 domain-containing protein</fullName>
    </submittedName>
</protein>
<dbReference type="EMBL" id="CP060828">
    <property type="protein sequence ID" value="QNP75002.1"/>
    <property type="molecule type" value="Genomic_DNA"/>
</dbReference>
<reference evidence="1 2" key="1">
    <citation type="submission" date="2020-08" db="EMBL/GenBank/DDBJ databases">
        <title>A novel species.</title>
        <authorList>
            <person name="Gao J."/>
        </authorList>
    </citation>
    <scope>NUCLEOTIDE SEQUENCE [LARGE SCALE GENOMIC DNA]</scope>
    <source>
        <strain evidence="1 2">CRXT-G-22</strain>
    </source>
</reference>
<keyword evidence="2" id="KW-1185">Reference proteome</keyword>
<dbReference type="Proteomes" id="UP000516052">
    <property type="component" value="Chromosome"/>
</dbReference>
<dbReference type="Pfam" id="PF14081">
    <property type="entry name" value="DUF4262"/>
    <property type="match status" value="1"/>
</dbReference>
<proteinExistence type="predicted"/>
<evidence type="ECO:0000313" key="2">
    <source>
        <dbReference type="Proteomes" id="UP000516052"/>
    </source>
</evidence>
<name>A0A7H0IQD6_9ACTN</name>
<accession>A0A7H0IQD6</accession>
<dbReference type="AlphaFoldDB" id="A0A7H0IQD6"/>